<reference evidence="4 5" key="1">
    <citation type="submission" date="2020-02" db="EMBL/GenBank/DDBJ databases">
        <title>Complete genome of Muricauda sp. 501str8.</title>
        <authorList>
            <person name="Dong B."/>
            <person name="Zhu S."/>
            <person name="Yang J."/>
            <person name="Chen J."/>
        </authorList>
    </citation>
    <scope>NUCLEOTIDE SEQUENCE [LARGE SCALE GENOMIC DNA]</scope>
    <source>
        <strain evidence="4 5">501str8</strain>
    </source>
</reference>
<comment type="similarity">
    <text evidence="1">Belongs to the short-chain dehydrogenases/reductases (SDR) family.</text>
</comment>
<sequence>MDMNKAKIALVTGGSRGLGENMAINLAKKGLNVLLTYHSNKEEADKTVREVEELGQKAYALQLDVAESKSFDAFVGEVKNALTTQFDASKLDYLVNNAGIGINAPITETTEQDLDTLVNIHFKGAFFLTQKLLPIMADGGGIVNISSGLARFSFPGYSVYGSMKAAIEALTRYQAKELGSRKIRSNVVAPGAIETDFGGGTNKNDEDKRAAIANFTALGRVGIPSDIGGVVAFLCTDDAKWVNAQRIEVSGGMLV</sequence>
<protein>
    <submittedName>
        <fullName evidence="4">SDR family oxidoreductase</fullName>
    </submittedName>
</protein>
<dbReference type="PRINTS" id="PR00081">
    <property type="entry name" value="GDHRDH"/>
</dbReference>
<dbReference type="PANTHER" id="PTHR43639:SF1">
    <property type="entry name" value="SHORT-CHAIN DEHYDROGENASE_REDUCTASE FAMILY PROTEIN"/>
    <property type="match status" value="1"/>
</dbReference>
<dbReference type="FunFam" id="3.40.50.720:FF:000374">
    <property type="entry name" value="3-oxoacyl-(Acyl-carrier-protein) reductase"/>
    <property type="match status" value="1"/>
</dbReference>
<accession>A0A6G7J846</accession>
<proteinExistence type="inferred from homology"/>
<dbReference type="InterPro" id="IPR036291">
    <property type="entry name" value="NAD(P)-bd_dom_sf"/>
</dbReference>
<evidence type="ECO:0000256" key="1">
    <source>
        <dbReference type="ARBA" id="ARBA00006484"/>
    </source>
</evidence>
<keyword evidence="5" id="KW-1185">Reference proteome</keyword>
<dbReference type="InterPro" id="IPR002347">
    <property type="entry name" value="SDR_fam"/>
</dbReference>
<dbReference type="PANTHER" id="PTHR43639">
    <property type="entry name" value="OXIDOREDUCTASE, SHORT-CHAIN DEHYDROGENASE/REDUCTASE FAMILY (AFU_ORTHOLOGUE AFUA_5G02870)"/>
    <property type="match status" value="1"/>
</dbReference>
<keyword evidence="3" id="KW-0560">Oxidoreductase</keyword>
<dbReference type="Gene3D" id="3.40.50.720">
    <property type="entry name" value="NAD(P)-binding Rossmann-like Domain"/>
    <property type="match status" value="1"/>
</dbReference>
<organism evidence="4 5">
    <name type="scientific">Flagellimonas oceani</name>
    <dbReference type="NCBI Taxonomy" id="2698672"/>
    <lineage>
        <taxon>Bacteria</taxon>
        <taxon>Pseudomonadati</taxon>
        <taxon>Bacteroidota</taxon>
        <taxon>Flavobacteriia</taxon>
        <taxon>Flavobacteriales</taxon>
        <taxon>Flavobacteriaceae</taxon>
        <taxon>Flagellimonas</taxon>
    </lineage>
</organism>
<dbReference type="Pfam" id="PF13561">
    <property type="entry name" value="adh_short_C2"/>
    <property type="match status" value="1"/>
</dbReference>
<dbReference type="GO" id="GO:0016491">
    <property type="term" value="F:oxidoreductase activity"/>
    <property type="evidence" value="ECO:0007669"/>
    <property type="project" value="UniProtKB-KW"/>
</dbReference>
<keyword evidence="2" id="KW-0521">NADP</keyword>
<evidence type="ECO:0000313" key="4">
    <source>
        <dbReference type="EMBL" id="QII47043.1"/>
    </source>
</evidence>
<dbReference type="EMBL" id="CP049616">
    <property type="protein sequence ID" value="QII47043.1"/>
    <property type="molecule type" value="Genomic_DNA"/>
</dbReference>
<dbReference type="KEGG" id="mut:GVT53_00410"/>
<evidence type="ECO:0000256" key="3">
    <source>
        <dbReference type="ARBA" id="ARBA00023002"/>
    </source>
</evidence>
<name>A0A6G7J846_9FLAO</name>
<dbReference type="PRINTS" id="PR00080">
    <property type="entry name" value="SDRFAMILY"/>
</dbReference>
<dbReference type="SUPFAM" id="SSF51735">
    <property type="entry name" value="NAD(P)-binding Rossmann-fold domains"/>
    <property type="match status" value="1"/>
</dbReference>
<evidence type="ECO:0000313" key="5">
    <source>
        <dbReference type="Proteomes" id="UP000502928"/>
    </source>
</evidence>
<gene>
    <name evidence="4" type="ORF">GVT53_00410</name>
</gene>
<dbReference type="AlphaFoldDB" id="A0A6G7J846"/>
<dbReference type="Proteomes" id="UP000502928">
    <property type="component" value="Chromosome"/>
</dbReference>
<evidence type="ECO:0000256" key="2">
    <source>
        <dbReference type="ARBA" id="ARBA00022857"/>
    </source>
</evidence>